<sequence>MSLIKKIVFISILMILFVFGFTNEAFAEDEIKINVNVGFDGTYKMGYYAPINLEITNNLKDIQGEVQVGICDENGNTTMYSKEVNLPQNSTKNVTINMPTLNYTSKMYIKLNEGKKVYYEELKSISYGIDSQYTLIGVLSDNPDNINYLSDFKTLTFQNSNFSQSKTIYLNETMFPESINAFDSFNALIINNYDTSKLNEKQYNVLKAWVNNGGTLIIGTGLSYEKSLNLFSDDFLVGDIGKVEKFNTKAISDYTGGLNENMDINLLNLNVKDSISILKDNETSIIQKLEKGKGTIAVLSFDLGLKPISDWDFRYEFIKKLSTDVSPNNLVTNPDEKMNMFNGIQYNLTNIPELPMPTAAKTLIIFMIYFLLVSPISYLVLKKLDKRELMWGVVPSLSLFFIVVMFVSGISTRVTTSVVNSINYINVGKNGNNDMSSFASILTPTKQDVIVEEIDERKLIPMMNNDYYMYSSYQPMSGTSLKVEDVKITSKVLEGNTNSIEFFSKAVFSNNAIEIGNGMAPEGNILSAVNFSDKIYSGTVTNEFDFDIYDCYILLNNKYISIGNIKAGETKEVNDKGHSYGGYIYDLTDKIYNRNGYNNISPFTSGDKLQEIKKSRQKSEFLNTYFQMQSSIKNAKIIAWADTKFNDDFLINGKEVKSFEKSLIIADADVTFIKDGKAEYPLGFTIPEIIPVGNVNGGYDQYSGFIYGKGDYQLNFSLNDYQINMEEIGVKFTKATSSNVELYMYNNQTNQWELSDTNSYEVLESDFNKYLDSQNRFKLKISILTDGMETEIPKISVKGSVK</sequence>
<dbReference type="InterPro" id="IPR029062">
    <property type="entry name" value="Class_I_gatase-like"/>
</dbReference>
<evidence type="ECO:0000313" key="3">
    <source>
        <dbReference type="Proteomes" id="UP000184447"/>
    </source>
</evidence>
<proteinExistence type="predicted"/>
<dbReference type="EMBL" id="FQXM01000026">
    <property type="protein sequence ID" value="SHH96953.1"/>
    <property type="molecule type" value="Genomic_DNA"/>
</dbReference>
<keyword evidence="1" id="KW-0812">Transmembrane</keyword>
<keyword evidence="1" id="KW-0472">Membrane</keyword>
<keyword evidence="3" id="KW-1185">Reference proteome</keyword>
<feature type="transmembrane region" description="Helical" evidence="1">
    <location>
        <begin position="363"/>
        <end position="381"/>
    </location>
</feature>
<dbReference type="Gene3D" id="3.40.50.880">
    <property type="match status" value="1"/>
</dbReference>
<dbReference type="Proteomes" id="UP000184447">
    <property type="component" value="Unassembled WGS sequence"/>
</dbReference>
<dbReference type="STRING" id="1121316.SAMN02745207_03514"/>
<accession>A0A1M5XCM7</accession>
<dbReference type="RefSeq" id="WP_073340058.1">
    <property type="nucleotide sequence ID" value="NZ_FQXM01000026.1"/>
</dbReference>
<organism evidence="2 3">
    <name type="scientific">Clostridium grantii DSM 8605</name>
    <dbReference type="NCBI Taxonomy" id="1121316"/>
    <lineage>
        <taxon>Bacteria</taxon>
        <taxon>Bacillati</taxon>
        <taxon>Bacillota</taxon>
        <taxon>Clostridia</taxon>
        <taxon>Eubacteriales</taxon>
        <taxon>Clostridiaceae</taxon>
        <taxon>Clostridium</taxon>
    </lineage>
</organism>
<name>A0A1M5XCM7_9CLOT</name>
<protein>
    <submittedName>
        <fullName evidence="2">Uncharacterized protein</fullName>
    </submittedName>
</protein>
<keyword evidence="1" id="KW-1133">Transmembrane helix</keyword>
<reference evidence="2 3" key="1">
    <citation type="submission" date="2016-11" db="EMBL/GenBank/DDBJ databases">
        <authorList>
            <person name="Jaros S."/>
            <person name="Januszkiewicz K."/>
            <person name="Wedrychowicz H."/>
        </authorList>
    </citation>
    <scope>NUCLEOTIDE SEQUENCE [LARGE SCALE GENOMIC DNA]</scope>
    <source>
        <strain evidence="2 3">DSM 8605</strain>
    </source>
</reference>
<evidence type="ECO:0000256" key="1">
    <source>
        <dbReference type="SAM" id="Phobius"/>
    </source>
</evidence>
<dbReference type="SUPFAM" id="SSF52317">
    <property type="entry name" value="Class I glutamine amidotransferase-like"/>
    <property type="match status" value="1"/>
</dbReference>
<feature type="transmembrane region" description="Helical" evidence="1">
    <location>
        <begin position="393"/>
        <end position="411"/>
    </location>
</feature>
<dbReference type="AlphaFoldDB" id="A0A1M5XCM7"/>
<evidence type="ECO:0000313" key="2">
    <source>
        <dbReference type="EMBL" id="SHH96953.1"/>
    </source>
</evidence>
<dbReference type="OrthoDB" id="137965at2"/>
<gene>
    <name evidence="2" type="ORF">SAMN02745207_03514</name>
</gene>